<gene>
    <name evidence="2" type="ORF">GCM10011594_12290</name>
</gene>
<protein>
    <submittedName>
        <fullName evidence="2">Uncharacterized protein</fullName>
    </submittedName>
</protein>
<dbReference type="Proteomes" id="UP000655208">
    <property type="component" value="Unassembled WGS sequence"/>
</dbReference>
<sequence length="113" mass="11956">MSDVPEPDRAFGAPDRDPRARAKVVAKAVAAVRRLLGDAGAGRAVLEPVGRTGVRLVVVAADGRWGDAVLPDEATGREVCAELGIEPGEWDRDLSSALVTTPADRRRMAGSRR</sequence>
<dbReference type="RefSeq" id="WP_188940590.1">
    <property type="nucleotide sequence ID" value="NZ_BMNA01000002.1"/>
</dbReference>
<accession>A0A917SSX0</accession>
<reference evidence="2" key="2">
    <citation type="submission" date="2020-09" db="EMBL/GenBank/DDBJ databases">
        <authorList>
            <person name="Sun Q."/>
            <person name="Zhou Y."/>
        </authorList>
    </citation>
    <scope>NUCLEOTIDE SEQUENCE</scope>
    <source>
        <strain evidence="2">CGMCC 4.7308</strain>
    </source>
</reference>
<proteinExistence type="predicted"/>
<name>A0A917SSX0_9ACTN</name>
<feature type="region of interest" description="Disordered" evidence="1">
    <location>
        <begin position="94"/>
        <end position="113"/>
    </location>
</feature>
<comment type="caution">
    <text evidence="2">The sequence shown here is derived from an EMBL/GenBank/DDBJ whole genome shotgun (WGS) entry which is preliminary data.</text>
</comment>
<organism evidence="2 3">
    <name type="scientific">Nakamurella endophytica</name>
    <dbReference type="NCBI Taxonomy" id="1748367"/>
    <lineage>
        <taxon>Bacteria</taxon>
        <taxon>Bacillati</taxon>
        <taxon>Actinomycetota</taxon>
        <taxon>Actinomycetes</taxon>
        <taxon>Nakamurellales</taxon>
        <taxon>Nakamurellaceae</taxon>
        <taxon>Nakamurella</taxon>
    </lineage>
</organism>
<evidence type="ECO:0000313" key="3">
    <source>
        <dbReference type="Proteomes" id="UP000655208"/>
    </source>
</evidence>
<dbReference type="EMBL" id="BMNA01000002">
    <property type="protein sequence ID" value="GGL93980.1"/>
    <property type="molecule type" value="Genomic_DNA"/>
</dbReference>
<reference evidence="2" key="1">
    <citation type="journal article" date="2014" name="Int. J. Syst. Evol. Microbiol.">
        <title>Complete genome sequence of Corynebacterium casei LMG S-19264T (=DSM 44701T), isolated from a smear-ripened cheese.</title>
        <authorList>
            <consortium name="US DOE Joint Genome Institute (JGI-PGF)"/>
            <person name="Walter F."/>
            <person name="Albersmeier A."/>
            <person name="Kalinowski J."/>
            <person name="Ruckert C."/>
        </authorList>
    </citation>
    <scope>NUCLEOTIDE SEQUENCE</scope>
    <source>
        <strain evidence="2">CGMCC 4.7308</strain>
    </source>
</reference>
<dbReference type="AlphaFoldDB" id="A0A917SSX0"/>
<evidence type="ECO:0000256" key="1">
    <source>
        <dbReference type="SAM" id="MobiDB-lite"/>
    </source>
</evidence>
<evidence type="ECO:0000313" key="2">
    <source>
        <dbReference type="EMBL" id="GGL93980.1"/>
    </source>
</evidence>
<keyword evidence="3" id="KW-1185">Reference proteome</keyword>